<gene>
    <name evidence="1" type="ORF">PPSIR1_25236</name>
</gene>
<evidence type="ECO:0000313" key="2">
    <source>
        <dbReference type="Proteomes" id="UP000005801"/>
    </source>
</evidence>
<reference evidence="1 2" key="1">
    <citation type="submission" date="2007-06" db="EMBL/GenBank/DDBJ databases">
        <authorList>
            <person name="Shimkets L."/>
            <person name="Ferriera S."/>
            <person name="Johnson J."/>
            <person name="Kravitz S."/>
            <person name="Beeson K."/>
            <person name="Sutton G."/>
            <person name="Rogers Y.-H."/>
            <person name="Friedman R."/>
            <person name="Frazier M."/>
            <person name="Venter J.C."/>
        </authorList>
    </citation>
    <scope>NUCLEOTIDE SEQUENCE [LARGE SCALE GENOMIC DNA]</scope>
    <source>
        <strain evidence="1 2">SIR-1</strain>
    </source>
</reference>
<accession>A6GDZ5</accession>
<comment type="caution">
    <text evidence="1">The sequence shown here is derived from an EMBL/GenBank/DDBJ whole genome shotgun (WGS) entry which is preliminary data.</text>
</comment>
<proteinExistence type="predicted"/>
<organism evidence="1 2">
    <name type="scientific">Plesiocystis pacifica SIR-1</name>
    <dbReference type="NCBI Taxonomy" id="391625"/>
    <lineage>
        <taxon>Bacteria</taxon>
        <taxon>Pseudomonadati</taxon>
        <taxon>Myxococcota</taxon>
        <taxon>Polyangia</taxon>
        <taxon>Nannocystales</taxon>
        <taxon>Nannocystaceae</taxon>
        <taxon>Plesiocystis</taxon>
    </lineage>
</organism>
<keyword evidence="2" id="KW-1185">Reference proteome</keyword>
<evidence type="ECO:0000313" key="1">
    <source>
        <dbReference type="EMBL" id="EDM75944.1"/>
    </source>
</evidence>
<dbReference type="EMBL" id="ABCS01000077">
    <property type="protein sequence ID" value="EDM75944.1"/>
    <property type="molecule type" value="Genomic_DNA"/>
</dbReference>
<dbReference type="AlphaFoldDB" id="A6GDZ5"/>
<protein>
    <submittedName>
        <fullName evidence="1">Uncharacterized protein</fullName>
    </submittedName>
</protein>
<sequence>MLLAAIVGGDCPVFDTATRKALATFFDESESVLEASWTVLLGHTLRQSMFRSIFAGINLLMGRRAQNDTLGSIDAMLDAFTDKGAPVEGLVDSLEQAQVLVPEQD</sequence>
<name>A6GDZ5_9BACT</name>
<dbReference type="Proteomes" id="UP000005801">
    <property type="component" value="Unassembled WGS sequence"/>
</dbReference>